<dbReference type="AlphaFoldDB" id="D7CWW0"/>
<dbReference type="RefSeq" id="WP_013177838.1">
    <property type="nucleotide sequence ID" value="NC_014221.1"/>
</dbReference>
<protein>
    <recommendedName>
        <fullName evidence="2">YlxR domain-containing protein</fullName>
    </recommendedName>
</protein>
<dbReference type="InterPro" id="IPR035931">
    <property type="entry name" value="YlxR-like_sf"/>
</dbReference>
<evidence type="ECO:0000256" key="1">
    <source>
        <dbReference type="SAM" id="MobiDB-lite"/>
    </source>
</evidence>
<dbReference type="OrthoDB" id="9813251at2"/>
<dbReference type="eggNOG" id="COG2740">
    <property type="taxonomic scope" value="Bacteria"/>
</dbReference>
<organism evidence="3 4">
    <name type="scientific">Truepera radiovictrix (strain DSM 17093 / CIP 108686 / LMG 22925 / RQ-24)</name>
    <dbReference type="NCBI Taxonomy" id="649638"/>
    <lineage>
        <taxon>Bacteria</taxon>
        <taxon>Thermotogati</taxon>
        <taxon>Deinococcota</taxon>
        <taxon>Deinococci</taxon>
        <taxon>Trueperales</taxon>
        <taxon>Trueperaceae</taxon>
        <taxon>Truepera</taxon>
    </lineage>
</organism>
<feature type="domain" description="YlxR" evidence="2">
    <location>
        <begin position="11"/>
        <end position="72"/>
    </location>
</feature>
<dbReference type="EMBL" id="CP002049">
    <property type="protein sequence ID" value="ADI14468.1"/>
    <property type="molecule type" value="Genomic_DNA"/>
</dbReference>
<sequence>MAARARHVPLRRCTSCRRSRPQAELLRFYQRDGVWHLDAARRAGGRGSWLCADTPSCWELKKLRRTFRSQAEAVRALVQAAVSDPHGAQTEAPHTDNTHDPEGNRPSPQSL</sequence>
<reference evidence="4" key="1">
    <citation type="submission" date="2010-05" db="EMBL/GenBank/DDBJ databases">
        <title>The complete genome of Truepera radiovictris DSM 17093.</title>
        <authorList>
            <consortium name="US DOE Joint Genome Institute (JGI-PGF)"/>
            <person name="Lucas S."/>
            <person name="Copeland A."/>
            <person name="Lapidus A."/>
            <person name="Glavina del Rio T."/>
            <person name="Dalin E."/>
            <person name="Tice H."/>
            <person name="Bruce D."/>
            <person name="Goodwin L."/>
            <person name="Pitluck S."/>
            <person name="Kyrpides N."/>
            <person name="Mavromatis K."/>
            <person name="Ovchinnikova G."/>
            <person name="Munk A.C."/>
            <person name="Detter J.C."/>
            <person name="Han C."/>
            <person name="Tapia R."/>
            <person name="Land M."/>
            <person name="Hauser L."/>
            <person name="Markowitz V."/>
            <person name="Cheng J.-F."/>
            <person name="Hugenholtz P."/>
            <person name="Woyke T."/>
            <person name="Wu D."/>
            <person name="Tindall B."/>
            <person name="Pomrenke H.G."/>
            <person name="Brambilla E."/>
            <person name="Klenk H.-P."/>
            <person name="Eisen J.A."/>
        </authorList>
    </citation>
    <scope>NUCLEOTIDE SEQUENCE [LARGE SCALE GENOMIC DNA]</scope>
    <source>
        <strain evidence="4">DSM 17093 / CIP 108686 / LMG 22925 / RQ-24</strain>
    </source>
</reference>
<dbReference type="Gene3D" id="3.30.1230.10">
    <property type="entry name" value="YlxR-like"/>
    <property type="match status" value="1"/>
</dbReference>
<dbReference type="SUPFAM" id="SSF64376">
    <property type="entry name" value="YlxR-like"/>
    <property type="match status" value="1"/>
</dbReference>
<dbReference type="Pfam" id="PF04296">
    <property type="entry name" value="YlxR"/>
    <property type="match status" value="1"/>
</dbReference>
<accession>D7CWW0</accession>
<feature type="compositionally biased region" description="Basic and acidic residues" evidence="1">
    <location>
        <begin position="93"/>
        <end position="103"/>
    </location>
</feature>
<dbReference type="STRING" id="649638.Trad_1346"/>
<dbReference type="HOGENOM" id="CLU_147970_3_0_0"/>
<evidence type="ECO:0000259" key="2">
    <source>
        <dbReference type="Pfam" id="PF04296"/>
    </source>
</evidence>
<evidence type="ECO:0000313" key="4">
    <source>
        <dbReference type="Proteomes" id="UP000000379"/>
    </source>
</evidence>
<evidence type="ECO:0000313" key="3">
    <source>
        <dbReference type="EMBL" id="ADI14468.1"/>
    </source>
</evidence>
<dbReference type="PANTHER" id="PTHR34215">
    <property type="entry name" value="BLL0784 PROTEIN"/>
    <property type="match status" value="1"/>
</dbReference>
<feature type="region of interest" description="Disordered" evidence="1">
    <location>
        <begin position="79"/>
        <end position="111"/>
    </location>
</feature>
<dbReference type="KEGG" id="tra:Trad_1346"/>
<dbReference type="InterPro" id="IPR007393">
    <property type="entry name" value="YlxR_dom"/>
</dbReference>
<dbReference type="PANTHER" id="PTHR34215:SF1">
    <property type="entry name" value="YLXR DOMAIN-CONTAINING PROTEIN"/>
    <property type="match status" value="1"/>
</dbReference>
<proteinExistence type="predicted"/>
<name>D7CWW0_TRURR</name>
<reference evidence="3 4" key="2">
    <citation type="journal article" date="2011" name="Stand. Genomic Sci.">
        <title>Complete genome sequence of Truepera radiovictrix type strain (RQ-24).</title>
        <authorList>
            <person name="Ivanova N."/>
            <person name="Rohde C."/>
            <person name="Munk C."/>
            <person name="Nolan M."/>
            <person name="Lucas S."/>
            <person name="Del Rio T.G."/>
            <person name="Tice H."/>
            <person name="Deshpande S."/>
            <person name="Cheng J.F."/>
            <person name="Tapia R."/>
            <person name="Han C."/>
            <person name="Goodwin L."/>
            <person name="Pitluck S."/>
            <person name="Liolios K."/>
            <person name="Mavromatis K."/>
            <person name="Mikhailova N."/>
            <person name="Pati A."/>
            <person name="Chen A."/>
            <person name="Palaniappan K."/>
            <person name="Land M."/>
            <person name="Hauser L."/>
            <person name="Chang Y.J."/>
            <person name="Jeffries C.D."/>
            <person name="Brambilla E."/>
            <person name="Rohde M."/>
            <person name="Goker M."/>
            <person name="Tindall B.J."/>
            <person name="Woyke T."/>
            <person name="Bristow J."/>
            <person name="Eisen J.A."/>
            <person name="Markowitz V."/>
            <person name="Hugenholtz P."/>
            <person name="Kyrpides N.C."/>
            <person name="Klenk H.P."/>
            <person name="Lapidus A."/>
        </authorList>
    </citation>
    <scope>NUCLEOTIDE SEQUENCE [LARGE SCALE GENOMIC DNA]</scope>
    <source>
        <strain evidence="4">DSM 17093 / CIP 108686 / LMG 22925 / RQ-24</strain>
    </source>
</reference>
<dbReference type="InterPro" id="IPR037465">
    <property type="entry name" value="YlxR"/>
</dbReference>
<keyword evidence="4" id="KW-1185">Reference proteome</keyword>
<gene>
    <name evidence="3" type="ordered locus">Trad_1346</name>
</gene>
<dbReference type="Proteomes" id="UP000000379">
    <property type="component" value="Chromosome"/>
</dbReference>